<dbReference type="NCBIfam" id="NF010738">
    <property type="entry name" value="PRK14140.1"/>
    <property type="match status" value="1"/>
</dbReference>
<sequence length="190" mass="20771">MAEEKQNDQQEAAEAAQAESQPEAVETQSAEAGASDALQAEIEALKQELADTKDQALRTAAEAQNIRRRAEIDADNARKFAVERFAKDLLPVVDNLERALESAPKDSTDDAVKAVLEGVELTYRSFADMLEKHNLKAINPEGEPFDPQLHEAMSMVEAPGAEPNSVIQVVQKGYTLNERLLRAAMVVVSK</sequence>
<dbReference type="NCBIfam" id="NF010737">
    <property type="entry name" value="PRK14139.1"/>
    <property type="match status" value="1"/>
</dbReference>
<evidence type="ECO:0000256" key="2">
    <source>
        <dbReference type="ARBA" id="ARBA00009054"/>
    </source>
</evidence>
<dbReference type="PROSITE" id="PS01071">
    <property type="entry name" value="GRPE"/>
    <property type="match status" value="1"/>
</dbReference>
<dbReference type="Pfam" id="PF01025">
    <property type="entry name" value="GrpE"/>
    <property type="match status" value="1"/>
</dbReference>
<dbReference type="InterPro" id="IPR009012">
    <property type="entry name" value="GrpE_head"/>
</dbReference>
<keyword evidence="15" id="KW-1185">Reference proteome</keyword>
<evidence type="ECO:0000256" key="7">
    <source>
        <dbReference type="ARBA" id="ARBA00053401"/>
    </source>
</evidence>
<dbReference type="HAMAP" id="MF_01151">
    <property type="entry name" value="GrpE"/>
    <property type="match status" value="1"/>
</dbReference>
<dbReference type="SUPFAM" id="SSF51064">
    <property type="entry name" value="Head domain of nucleotide exchange factor GrpE"/>
    <property type="match status" value="1"/>
</dbReference>
<evidence type="ECO:0000313" key="15">
    <source>
        <dbReference type="Proteomes" id="UP000537130"/>
    </source>
</evidence>
<comment type="function">
    <text evidence="7 10 11">Participates actively in the response to hyperosmotic and heat shock by preventing the aggregation of stress-denatured proteins, in association with DnaK and GrpE. It is the nucleotide exchange factor for DnaK and may function as a thermosensor. Unfolded proteins bind initially to DnaJ; upon interaction with the DnaJ-bound protein, DnaK hydrolyzes its bound ATP, resulting in the formation of a stable complex. GrpE releases ADP from DnaK; ATP binding to DnaK triggers the release of the substrate protein, thus completing the reaction cycle. Several rounds of ATP-dependent interactions between DnaJ, DnaK and GrpE are required for fully efficient folding.</text>
</comment>
<evidence type="ECO:0000256" key="13">
    <source>
        <dbReference type="SAM" id="MobiDB-lite"/>
    </source>
</evidence>
<dbReference type="CDD" id="cd00446">
    <property type="entry name" value="GrpE"/>
    <property type="match status" value="1"/>
</dbReference>
<gene>
    <name evidence="10" type="primary">grpE</name>
    <name evidence="14" type="ORF">FHR99_001065</name>
</gene>
<comment type="similarity">
    <text evidence="2 10 12">Belongs to the GrpE family.</text>
</comment>
<evidence type="ECO:0000256" key="8">
    <source>
        <dbReference type="ARBA" id="ARBA00072274"/>
    </source>
</evidence>
<evidence type="ECO:0000256" key="11">
    <source>
        <dbReference type="RuleBase" id="RU000639"/>
    </source>
</evidence>
<evidence type="ECO:0000256" key="3">
    <source>
        <dbReference type="ARBA" id="ARBA00011738"/>
    </source>
</evidence>
<dbReference type="GO" id="GO:0000774">
    <property type="term" value="F:adenyl-nucleotide exchange factor activity"/>
    <property type="evidence" value="ECO:0007669"/>
    <property type="project" value="InterPro"/>
</dbReference>
<evidence type="ECO:0000256" key="9">
    <source>
        <dbReference type="ARBA" id="ARBA00076414"/>
    </source>
</evidence>
<evidence type="ECO:0000256" key="1">
    <source>
        <dbReference type="ARBA" id="ARBA00004496"/>
    </source>
</evidence>
<proteinExistence type="inferred from homology"/>
<dbReference type="EMBL" id="JACHWY010000001">
    <property type="protein sequence ID" value="MBB3046829.1"/>
    <property type="molecule type" value="Genomic_DNA"/>
</dbReference>
<keyword evidence="4 10" id="KW-0963">Cytoplasm</keyword>
<evidence type="ECO:0000256" key="10">
    <source>
        <dbReference type="HAMAP-Rule" id="MF_01151"/>
    </source>
</evidence>
<name>A0A7W4W4N8_9GAMM</name>
<keyword evidence="6 10" id="KW-0143">Chaperone</keyword>
<dbReference type="InterPro" id="IPR013805">
    <property type="entry name" value="GrpE_CC"/>
</dbReference>
<dbReference type="Proteomes" id="UP000537130">
    <property type="component" value="Unassembled WGS sequence"/>
</dbReference>
<organism evidence="14 15">
    <name type="scientific">Litorivivens lipolytica</name>
    <dbReference type="NCBI Taxonomy" id="1524264"/>
    <lineage>
        <taxon>Bacteria</taxon>
        <taxon>Pseudomonadati</taxon>
        <taxon>Pseudomonadota</taxon>
        <taxon>Gammaproteobacteria</taxon>
        <taxon>Litorivivens</taxon>
    </lineage>
</organism>
<dbReference type="PANTHER" id="PTHR21237:SF23">
    <property type="entry name" value="GRPE PROTEIN HOMOLOG, MITOCHONDRIAL"/>
    <property type="match status" value="1"/>
</dbReference>
<protein>
    <recommendedName>
        <fullName evidence="8 10">Protein GrpE</fullName>
    </recommendedName>
    <alternativeName>
        <fullName evidence="9 10">HSP-70 cofactor</fullName>
    </alternativeName>
</protein>
<dbReference type="GO" id="GO:0006457">
    <property type="term" value="P:protein folding"/>
    <property type="evidence" value="ECO:0007669"/>
    <property type="project" value="InterPro"/>
</dbReference>
<evidence type="ECO:0000256" key="6">
    <source>
        <dbReference type="ARBA" id="ARBA00023186"/>
    </source>
</evidence>
<keyword evidence="5 10" id="KW-0346">Stress response</keyword>
<comment type="caution">
    <text evidence="14">The sequence shown here is derived from an EMBL/GenBank/DDBJ whole genome shotgun (WGS) entry which is preliminary data.</text>
</comment>
<dbReference type="GO" id="GO:0051082">
    <property type="term" value="F:unfolded protein binding"/>
    <property type="evidence" value="ECO:0007669"/>
    <property type="project" value="TreeGrafter"/>
</dbReference>
<evidence type="ECO:0000256" key="5">
    <source>
        <dbReference type="ARBA" id="ARBA00023016"/>
    </source>
</evidence>
<evidence type="ECO:0000256" key="12">
    <source>
        <dbReference type="RuleBase" id="RU004478"/>
    </source>
</evidence>
<dbReference type="GO" id="GO:0005829">
    <property type="term" value="C:cytosol"/>
    <property type="evidence" value="ECO:0007669"/>
    <property type="project" value="TreeGrafter"/>
</dbReference>
<dbReference type="RefSeq" id="WP_183409493.1">
    <property type="nucleotide sequence ID" value="NZ_JACHWY010000001.1"/>
</dbReference>
<feature type="compositionally biased region" description="Low complexity" evidence="13">
    <location>
        <begin position="9"/>
        <end position="26"/>
    </location>
</feature>
<dbReference type="GO" id="GO:0051087">
    <property type="term" value="F:protein-folding chaperone binding"/>
    <property type="evidence" value="ECO:0007669"/>
    <property type="project" value="InterPro"/>
</dbReference>
<dbReference type="GO" id="GO:0042803">
    <property type="term" value="F:protein homodimerization activity"/>
    <property type="evidence" value="ECO:0007669"/>
    <property type="project" value="InterPro"/>
</dbReference>
<comment type="subunit">
    <text evidence="3 10">Homodimer.</text>
</comment>
<comment type="subcellular location">
    <subcellularLocation>
        <location evidence="1 10">Cytoplasm</location>
    </subcellularLocation>
</comment>
<dbReference type="InterPro" id="IPR000740">
    <property type="entry name" value="GrpE"/>
</dbReference>
<dbReference type="PANTHER" id="PTHR21237">
    <property type="entry name" value="GRPE PROTEIN"/>
    <property type="match status" value="1"/>
</dbReference>
<dbReference type="PRINTS" id="PR00773">
    <property type="entry name" value="GRPEPROTEIN"/>
</dbReference>
<dbReference type="NCBIfam" id="NF010748">
    <property type="entry name" value="PRK14150.1"/>
    <property type="match status" value="1"/>
</dbReference>
<dbReference type="AlphaFoldDB" id="A0A7W4W4N8"/>
<dbReference type="SUPFAM" id="SSF58014">
    <property type="entry name" value="Coiled-coil domain of nucleotide exchange factor GrpE"/>
    <property type="match status" value="1"/>
</dbReference>
<evidence type="ECO:0000313" key="14">
    <source>
        <dbReference type="EMBL" id="MBB3046829.1"/>
    </source>
</evidence>
<dbReference type="FunFam" id="2.30.22.10:FF:000001">
    <property type="entry name" value="Protein GrpE"/>
    <property type="match status" value="1"/>
</dbReference>
<accession>A0A7W4W4N8</accession>
<evidence type="ECO:0000256" key="4">
    <source>
        <dbReference type="ARBA" id="ARBA00022490"/>
    </source>
</evidence>
<feature type="region of interest" description="Disordered" evidence="13">
    <location>
        <begin position="1"/>
        <end position="39"/>
    </location>
</feature>
<dbReference type="Gene3D" id="2.30.22.10">
    <property type="entry name" value="Head domain of nucleotide exchange factor GrpE"/>
    <property type="match status" value="1"/>
</dbReference>
<dbReference type="Gene3D" id="3.90.20.20">
    <property type="match status" value="1"/>
</dbReference>
<reference evidence="14 15" key="1">
    <citation type="submission" date="2020-08" db="EMBL/GenBank/DDBJ databases">
        <title>Genomic Encyclopedia of Type Strains, Phase III (KMG-III): the genomes of soil and plant-associated and newly described type strains.</title>
        <authorList>
            <person name="Whitman W."/>
        </authorList>
    </citation>
    <scope>NUCLEOTIDE SEQUENCE [LARGE SCALE GENOMIC DNA]</scope>
    <source>
        <strain evidence="14 15">CECT 8654</strain>
    </source>
</reference>